<gene>
    <name evidence="3" type="ORF">EHS24_005268</name>
</gene>
<reference evidence="3 4" key="1">
    <citation type="submission" date="2018-11" db="EMBL/GenBank/DDBJ databases">
        <title>Genome sequence of Apiotrichum porosum DSM 27194.</title>
        <authorList>
            <person name="Aliyu H."/>
            <person name="Gorte O."/>
            <person name="Ochsenreither K."/>
        </authorList>
    </citation>
    <scope>NUCLEOTIDE SEQUENCE [LARGE SCALE GENOMIC DNA]</scope>
    <source>
        <strain evidence="3 4">DSM 27194</strain>
    </source>
</reference>
<evidence type="ECO:0000313" key="3">
    <source>
        <dbReference type="EMBL" id="RSH76866.1"/>
    </source>
</evidence>
<dbReference type="OrthoDB" id="2586527at2759"/>
<proteinExistence type="predicted"/>
<feature type="domain" description="Ricin B lectin" evidence="2">
    <location>
        <begin position="22"/>
        <end position="159"/>
    </location>
</feature>
<dbReference type="Gene3D" id="2.80.10.50">
    <property type="match status" value="2"/>
</dbReference>
<keyword evidence="4" id="KW-1185">Reference proteome</keyword>
<feature type="signal peptide" evidence="1">
    <location>
        <begin position="1"/>
        <end position="21"/>
    </location>
</feature>
<evidence type="ECO:0000259" key="2">
    <source>
        <dbReference type="SMART" id="SM00458"/>
    </source>
</evidence>
<dbReference type="InterPro" id="IPR000772">
    <property type="entry name" value="Ricin_B_lectin"/>
</dbReference>
<dbReference type="CDD" id="cd00161">
    <property type="entry name" value="beta-trefoil_Ricin-like"/>
    <property type="match status" value="1"/>
</dbReference>
<dbReference type="InterPro" id="IPR035992">
    <property type="entry name" value="Ricin_B-like_lectins"/>
</dbReference>
<dbReference type="AlphaFoldDB" id="A0A427XDD9"/>
<dbReference type="Proteomes" id="UP000279236">
    <property type="component" value="Unassembled WGS sequence"/>
</dbReference>
<dbReference type="EMBL" id="RSCE01000020">
    <property type="protein sequence ID" value="RSH76866.1"/>
    <property type="molecule type" value="Genomic_DNA"/>
</dbReference>
<evidence type="ECO:0000256" key="1">
    <source>
        <dbReference type="SAM" id="SignalP"/>
    </source>
</evidence>
<feature type="chain" id="PRO_5019544172" description="Ricin B lectin domain-containing protein" evidence="1">
    <location>
        <begin position="22"/>
        <end position="163"/>
    </location>
</feature>
<keyword evidence="1" id="KW-0732">Signal</keyword>
<dbReference type="Pfam" id="PF00652">
    <property type="entry name" value="Ricin_B_lectin"/>
    <property type="match status" value="1"/>
</dbReference>
<protein>
    <recommendedName>
        <fullName evidence="2">Ricin B lectin domain-containing protein</fullName>
    </recommendedName>
</protein>
<dbReference type="SMART" id="SM00458">
    <property type="entry name" value="RICIN"/>
    <property type="match status" value="1"/>
</dbReference>
<sequence length="163" mass="17609">MFSKTLALTAVVASLCGVASASGALNLKDQPGNIYCIDVQNNNQADGTPVQVYQSNSSPAQQWQVPGENTQGFVRLAGTGFCLDAGENPGNNSKVMVHTCQNTVLPQQWWTYDPNMQRLKLANSDLCVDVQDGNFGDGSQLQVYQCQGGSWENQQVIYNNDSA</sequence>
<comment type="caution">
    <text evidence="3">The sequence shown here is derived from an EMBL/GenBank/DDBJ whole genome shotgun (WGS) entry which is preliminary data.</text>
</comment>
<dbReference type="PROSITE" id="PS50231">
    <property type="entry name" value="RICIN_B_LECTIN"/>
    <property type="match status" value="1"/>
</dbReference>
<evidence type="ECO:0000313" key="4">
    <source>
        <dbReference type="Proteomes" id="UP000279236"/>
    </source>
</evidence>
<dbReference type="STRING" id="105984.A0A427XDD9"/>
<dbReference type="GeneID" id="39589811"/>
<dbReference type="SUPFAM" id="SSF50370">
    <property type="entry name" value="Ricin B-like lectins"/>
    <property type="match status" value="1"/>
</dbReference>
<accession>A0A427XDD9</accession>
<dbReference type="RefSeq" id="XP_028472013.1">
    <property type="nucleotide sequence ID" value="XM_028620797.1"/>
</dbReference>
<name>A0A427XDD9_9TREE</name>
<organism evidence="3 4">
    <name type="scientific">Apiotrichum porosum</name>
    <dbReference type="NCBI Taxonomy" id="105984"/>
    <lineage>
        <taxon>Eukaryota</taxon>
        <taxon>Fungi</taxon>
        <taxon>Dikarya</taxon>
        <taxon>Basidiomycota</taxon>
        <taxon>Agaricomycotina</taxon>
        <taxon>Tremellomycetes</taxon>
        <taxon>Trichosporonales</taxon>
        <taxon>Trichosporonaceae</taxon>
        <taxon>Apiotrichum</taxon>
    </lineage>
</organism>